<feature type="region of interest" description="Disordered" evidence="1">
    <location>
        <begin position="60"/>
        <end position="101"/>
    </location>
</feature>
<dbReference type="EMBL" id="BGZK01000484">
    <property type="protein sequence ID" value="GBP46473.1"/>
    <property type="molecule type" value="Genomic_DNA"/>
</dbReference>
<name>A0A4C1W629_EUMVA</name>
<feature type="transmembrane region" description="Helical" evidence="2">
    <location>
        <begin position="28"/>
        <end position="47"/>
    </location>
</feature>
<evidence type="ECO:0000313" key="3">
    <source>
        <dbReference type="EMBL" id="GBP46473.1"/>
    </source>
</evidence>
<proteinExistence type="predicted"/>
<keyword evidence="2" id="KW-0472">Membrane</keyword>
<sequence length="149" mass="15567">MCSNQLIESVECYMDEIFDTFEEFLKKSLVVVSISIGTIVLLLIYVTNVGSGRGANMPPCCQQPATAPTSGGKTMPGSGGATATTGGSPCPPRPCPPAEDCPEASKENIIECDGKCPNKSAEKKGGLFSKVTCKNSDRCPSVGALQEKD</sequence>
<dbReference type="Proteomes" id="UP000299102">
    <property type="component" value="Unassembled WGS sequence"/>
</dbReference>
<keyword evidence="2" id="KW-1133">Transmembrane helix</keyword>
<accession>A0A4C1W629</accession>
<keyword evidence="2" id="KW-0812">Transmembrane</keyword>
<dbReference type="AlphaFoldDB" id="A0A4C1W629"/>
<feature type="compositionally biased region" description="Pro residues" evidence="1">
    <location>
        <begin position="89"/>
        <end position="99"/>
    </location>
</feature>
<feature type="compositionally biased region" description="Polar residues" evidence="1">
    <location>
        <begin position="63"/>
        <end position="72"/>
    </location>
</feature>
<gene>
    <name evidence="3" type="ORF">EVAR_28052_1</name>
</gene>
<evidence type="ECO:0000313" key="4">
    <source>
        <dbReference type="Proteomes" id="UP000299102"/>
    </source>
</evidence>
<keyword evidence="4" id="KW-1185">Reference proteome</keyword>
<dbReference type="OrthoDB" id="6920305at2759"/>
<evidence type="ECO:0000256" key="2">
    <source>
        <dbReference type="SAM" id="Phobius"/>
    </source>
</evidence>
<evidence type="ECO:0000256" key="1">
    <source>
        <dbReference type="SAM" id="MobiDB-lite"/>
    </source>
</evidence>
<reference evidence="3 4" key="1">
    <citation type="journal article" date="2019" name="Commun. Biol.">
        <title>The bagworm genome reveals a unique fibroin gene that provides high tensile strength.</title>
        <authorList>
            <person name="Kono N."/>
            <person name="Nakamura H."/>
            <person name="Ohtoshi R."/>
            <person name="Tomita M."/>
            <person name="Numata K."/>
            <person name="Arakawa K."/>
        </authorList>
    </citation>
    <scope>NUCLEOTIDE SEQUENCE [LARGE SCALE GENOMIC DNA]</scope>
</reference>
<comment type="caution">
    <text evidence="3">The sequence shown here is derived from an EMBL/GenBank/DDBJ whole genome shotgun (WGS) entry which is preliminary data.</text>
</comment>
<protein>
    <submittedName>
        <fullName evidence="3">Uncharacterized protein</fullName>
    </submittedName>
</protein>
<organism evidence="3 4">
    <name type="scientific">Eumeta variegata</name>
    <name type="common">Bagworm moth</name>
    <name type="synonym">Eumeta japonica</name>
    <dbReference type="NCBI Taxonomy" id="151549"/>
    <lineage>
        <taxon>Eukaryota</taxon>
        <taxon>Metazoa</taxon>
        <taxon>Ecdysozoa</taxon>
        <taxon>Arthropoda</taxon>
        <taxon>Hexapoda</taxon>
        <taxon>Insecta</taxon>
        <taxon>Pterygota</taxon>
        <taxon>Neoptera</taxon>
        <taxon>Endopterygota</taxon>
        <taxon>Lepidoptera</taxon>
        <taxon>Glossata</taxon>
        <taxon>Ditrysia</taxon>
        <taxon>Tineoidea</taxon>
        <taxon>Psychidae</taxon>
        <taxon>Oiketicinae</taxon>
        <taxon>Eumeta</taxon>
    </lineage>
</organism>